<evidence type="ECO:0000259" key="2">
    <source>
        <dbReference type="Pfam" id="PF00294"/>
    </source>
</evidence>
<dbReference type="InterPro" id="IPR029056">
    <property type="entry name" value="Ribokinase-like"/>
</dbReference>
<dbReference type="InterPro" id="IPR052562">
    <property type="entry name" value="Ketohexokinase-related"/>
</dbReference>
<keyword evidence="4" id="KW-1185">Reference proteome</keyword>
<dbReference type="CDD" id="cd01939">
    <property type="entry name" value="Ketohexokinase"/>
    <property type="match status" value="1"/>
</dbReference>
<dbReference type="EMBL" id="OZ035830">
    <property type="protein sequence ID" value="CAL1612949.1"/>
    <property type="molecule type" value="Genomic_DNA"/>
</dbReference>
<keyword evidence="1" id="KW-0732">Signal</keyword>
<dbReference type="PANTHER" id="PTHR42774:SF3">
    <property type="entry name" value="KETOHEXOKINASE"/>
    <property type="match status" value="1"/>
</dbReference>
<dbReference type="Gene3D" id="3.40.1190.20">
    <property type="match status" value="2"/>
</dbReference>
<evidence type="ECO:0000256" key="1">
    <source>
        <dbReference type="SAM" id="SignalP"/>
    </source>
</evidence>
<dbReference type="Proteomes" id="UP001497482">
    <property type="component" value="Chromosome 8"/>
</dbReference>
<dbReference type="AlphaFoldDB" id="A0AAV2MIK9"/>
<feature type="domain" description="Carbohydrate kinase PfkB" evidence="2">
    <location>
        <begin position="117"/>
        <end position="338"/>
    </location>
</feature>
<feature type="signal peptide" evidence="1">
    <location>
        <begin position="1"/>
        <end position="24"/>
    </location>
</feature>
<dbReference type="GO" id="GO:0006000">
    <property type="term" value="P:fructose metabolic process"/>
    <property type="evidence" value="ECO:0007669"/>
    <property type="project" value="InterPro"/>
</dbReference>
<dbReference type="InterPro" id="IPR034093">
    <property type="entry name" value="KHK"/>
</dbReference>
<protein>
    <recommendedName>
        <fullName evidence="2">Carbohydrate kinase PfkB domain-containing protein</fullName>
    </recommendedName>
</protein>
<feature type="chain" id="PRO_5043943144" description="Carbohydrate kinase PfkB domain-containing protein" evidence="1">
    <location>
        <begin position="25"/>
        <end position="353"/>
    </location>
</feature>
<dbReference type="PANTHER" id="PTHR42774">
    <property type="entry name" value="PHOSPHOTRANSFERASE SYSTEM TRANSPORT PROTEIN"/>
    <property type="match status" value="1"/>
</dbReference>
<dbReference type="SUPFAM" id="SSF53613">
    <property type="entry name" value="Ribokinase-like"/>
    <property type="match status" value="2"/>
</dbReference>
<dbReference type="Pfam" id="PF00294">
    <property type="entry name" value="PfkB"/>
    <property type="match status" value="2"/>
</dbReference>
<sequence>MQPQQKSVLCVGLVCLDIINVVDQYPTEDSDTRCVSQRWQRGGNASNSCSVLSLLGTKTSFMGSISRGPVSEFILEDFRKFHVDASLVTEHAQCAAPVSIVIGNRNNGSRTILHMNSFIVSDFSRLSIDSSLLSWVSGTTPVACCVVSRSNGSRTVVLYDTNLPDVSLEDFSKVDLRNFHWIHFEGRNASEQLQMIQQVVQWNSSVPPDQRVSVSVEIEKVREELYVLFNMADVVFVSKDVARNFGFESAKDAVMGLSSRVRPGSALICAWAELGADAIKDGVLFHSSAFPPMKLVDTLGAGDTFNASVIHVLSQGGDLQEALSFGCRVAGAKCGFHGYDEIAQTFGPEPVQT</sequence>
<dbReference type="GO" id="GO:0004454">
    <property type="term" value="F:ketohexokinase activity"/>
    <property type="evidence" value="ECO:0007669"/>
    <property type="project" value="InterPro"/>
</dbReference>
<evidence type="ECO:0000313" key="4">
    <source>
        <dbReference type="Proteomes" id="UP001497482"/>
    </source>
</evidence>
<dbReference type="InterPro" id="IPR011611">
    <property type="entry name" value="PfkB_dom"/>
</dbReference>
<name>A0AAV2MIK9_KNICA</name>
<gene>
    <name evidence="3" type="ORF">KC01_LOCUS39226</name>
</gene>
<proteinExistence type="predicted"/>
<organism evidence="3 4">
    <name type="scientific">Knipowitschia caucasica</name>
    <name type="common">Caucasian dwarf goby</name>
    <name type="synonym">Pomatoschistus caucasicus</name>
    <dbReference type="NCBI Taxonomy" id="637954"/>
    <lineage>
        <taxon>Eukaryota</taxon>
        <taxon>Metazoa</taxon>
        <taxon>Chordata</taxon>
        <taxon>Craniata</taxon>
        <taxon>Vertebrata</taxon>
        <taxon>Euteleostomi</taxon>
        <taxon>Actinopterygii</taxon>
        <taxon>Neopterygii</taxon>
        <taxon>Teleostei</taxon>
        <taxon>Neoteleostei</taxon>
        <taxon>Acanthomorphata</taxon>
        <taxon>Gobiaria</taxon>
        <taxon>Gobiiformes</taxon>
        <taxon>Gobioidei</taxon>
        <taxon>Gobiidae</taxon>
        <taxon>Gobiinae</taxon>
        <taxon>Knipowitschia</taxon>
    </lineage>
</organism>
<reference evidence="3 4" key="1">
    <citation type="submission" date="2024-04" db="EMBL/GenBank/DDBJ databases">
        <authorList>
            <person name="Waldvogel A.-M."/>
            <person name="Schoenle A."/>
        </authorList>
    </citation>
    <scope>NUCLEOTIDE SEQUENCE [LARGE SCALE GENOMIC DNA]</scope>
</reference>
<accession>A0AAV2MIK9</accession>
<evidence type="ECO:0000313" key="3">
    <source>
        <dbReference type="EMBL" id="CAL1612949.1"/>
    </source>
</evidence>
<feature type="domain" description="Carbohydrate kinase PfkB" evidence="2">
    <location>
        <begin position="6"/>
        <end position="113"/>
    </location>
</feature>